<dbReference type="PANTHER" id="PTHR33064:SF37">
    <property type="entry name" value="RIBONUCLEASE H"/>
    <property type="match status" value="1"/>
</dbReference>
<name>A0A6G0WDS0_9STRA</name>
<sequence>MPVSACMNPSSKRRIALFDFNKDHHEVTEDEWIAWFNAATEEEPLDLDVLKRRLTSVVRFDTKIIDAESRIGRMLDELMRALEQDHQEWVLTQEGKVVVDVMAKAIKPDALRIAVQKQLRLQKNKALKSDVFRFVNWLRQYAAGFQMYVGLDETPTPAAAPKGEAQRAGRGGGGSRGDGRAKPDAGAKGEGKGGAAAKPAAEKSKEDAKPKKKLACLKCGDASHRVADCPKAAPGEAQKLLDAQLKKWREAVQVLGDIPEQRRTDRGAMVEALVRVDNVLLDTGADVNVVSRGVMDALAAKGASVAVATHDKPRQIYPYGADAAPLEMRRSVKFTSVTLETACGPLTLRGLQAWVDDTSSLIELIISRPVMEVLGFSVDDLLVGARQQNAEWDVSPESGQSQTGLARIQRLMADGRESDEPQLDESDGMECATPAVERPTGDGRDEERRKKKEEAVLGILMSKVADAQARGLTAEETARLAALEANGMVYKNNRATWAAAPRIIPKRDAGALRMTIDSRPINQCTEPMQWPMPNLDSAMACLVGTKAYFTLDWTKGYWQLPLHADSQEFFSFMTPFGVYTPTRVLMGQTDAVAYCQSVVHQMFGELLFRGLLAWLDDLLGSAKSVASLFDLLDQVLATCAEFGLKLSPKKCHFYLAEAEWCGKIISAAGVTHSPRRIQGLIDLALPTTAADLQQFVCATNWMRASIPDYNKLIDPLRCLLDVAVKAAGSSKKKALPRVELSLVGWSQDHAACFEDVKSALANVVPLSHPNTSTNFTAYTGTDSRANYSVDLDAVVVQSEKMEIFHLDGFLIE</sequence>
<keyword evidence="1" id="KW-0863">Zinc-finger</keyword>
<dbReference type="VEuPathDB" id="FungiDB:AeMF1_007866"/>
<evidence type="ECO:0000259" key="3">
    <source>
        <dbReference type="PROSITE" id="PS50158"/>
    </source>
</evidence>
<feature type="region of interest" description="Disordered" evidence="2">
    <location>
        <begin position="157"/>
        <end position="209"/>
    </location>
</feature>
<dbReference type="VEuPathDB" id="FungiDB:AeMF1_019060"/>
<feature type="domain" description="Reverse transcriptase" evidence="5">
    <location>
        <begin position="485"/>
        <end position="665"/>
    </location>
</feature>
<gene>
    <name evidence="6" type="ORF">Ae201684_016084</name>
</gene>
<feature type="compositionally biased region" description="Basic and acidic residues" evidence="2">
    <location>
        <begin position="177"/>
        <end position="191"/>
    </location>
</feature>
<keyword evidence="1" id="KW-0479">Metal-binding</keyword>
<dbReference type="InterPro" id="IPR000477">
    <property type="entry name" value="RT_dom"/>
</dbReference>
<dbReference type="GO" id="GO:0006508">
    <property type="term" value="P:proteolysis"/>
    <property type="evidence" value="ECO:0007669"/>
    <property type="project" value="InterPro"/>
</dbReference>
<dbReference type="AlphaFoldDB" id="A0A6G0WDS0"/>
<protein>
    <recommendedName>
        <fullName evidence="8">CCHC-type domain-containing protein</fullName>
    </recommendedName>
</protein>
<dbReference type="InterPro" id="IPR051320">
    <property type="entry name" value="Viral_Replic_Matur_Polypro"/>
</dbReference>
<keyword evidence="1" id="KW-0862">Zinc</keyword>
<feature type="compositionally biased region" description="Basic and acidic residues" evidence="2">
    <location>
        <begin position="439"/>
        <end position="450"/>
    </location>
</feature>
<feature type="compositionally biased region" description="Basic and acidic residues" evidence="2">
    <location>
        <begin position="200"/>
        <end position="209"/>
    </location>
</feature>
<dbReference type="Pfam" id="PF00078">
    <property type="entry name" value="RVT_1"/>
    <property type="match status" value="1"/>
</dbReference>
<dbReference type="CDD" id="cd01647">
    <property type="entry name" value="RT_LTR"/>
    <property type="match status" value="1"/>
</dbReference>
<feature type="region of interest" description="Disordered" evidence="2">
    <location>
        <begin position="416"/>
        <end position="450"/>
    </location>
</feature>
<evidence type="ECO:0000313" key="6">
    <source>
        <dbReference type="EMBL" id="KAF0725443.1"/>
    </source>
</evidence>
<evidence type="ECO:0000313" key="7">
    <source>
        <dbReference type="Proteomes" id="UP000481153"/>
    </source>
</evidence>
<dbReference type="PROSITE" id="PS50878">
    <property type="entry name" value="RT_POL"/>
    <property type="match status" value="1"/>
</dbReference>
<accession>A0A6G0WDS0</accession>
<dbReference type="GO" id="GO:0004190">
    <property type="term" value="F:aspartic-type endopeptidase activity"/>
    <property type="evidence" value="ECO:0007669"/>
    <property type="project" value="InterPro"/>
</dbReference>
<dbReference type="InterPro" id="IPR043502">
    <property type="entry name" value="DNA/RNA_pol_sf"/>
</dbReference>
<dbReference type="GO" id="GO:0008270">
    <property type="term" value="F:zinc ion binding"/>
    <property type="evidence" value="ECO:0007669"/>
    <property type="project" value="UniProtKB-KW"/>
</dbReference>
<feature type="domain" description="CCHC-type" evidence="3">
    <location>
        <begin position="216"/>
        <end position="231"/>
    </location>
</feature>
<evidence type="ECO:0000256" key="2">
    <source>
        <dbReference type="SAM" id="MobiDB-lite"/>
    </source>
</evidence>
<dbReference type="SUPFAM" id="SSF56672">
    <property type="entry name" value="DNA/RNA polymerases"/>
    <property type="match status" value="1"/>
</dbReference>
<reference evidence="6 7" key="1">
    <citation type="submission" date="2019-07" db="EMBL/GenBank/DDBJ databases">
        <title>Genomics analysis of Aphanomyces spp. identifies a new class of oomycete effector associated with host adaptation.</title>
        <authorList>
            <person name="Gaulin E."/>
        </authorList>
    </citation>
    <scope>NUCLEOTIDE SEQUENCE [LARGE SCALE GENOMIC DNA]</scope>
    <source>
        <strain evidence="6 7">ATCC 201684</strain>
    </source>
</reference>
<comment type="caution">
    <text evidence="6">The sequence shown here is derived from an EMBL/GenBank/DDBJ whole genome shotgun (WGS) entry which is preliminary data.</text>
</comment>
<dbReference type="Gene3D" id="3.30.70.270">
    <property type="match status" value="2"/>
</dbReference>
<dbReference type="EMBL" id="VJMJ01000242">
    <property type="protein sequence ID" value="KAF0725443.1"/>
    <property type="molecule type" value="Genomic_DNA"/>
</dbReference>
<dbReference type="Gene3D" id="3.10.10.10">
    <property type="entry name" value="HIV Type 1 Reverse Transcriptase, subunit A, domain 1"/>
    <property type="match status" value="1"/>
</dbReference>
<evidence type="ECO:0000259" key="5">
    <source>
        <dbReference type="PROSITE" id="PS50878"/>
    </source>
</evidence>
<organism evidence="6 7">
    <name type="scientific">Aphanomyces euteiches</name>
    <dbReference type="NCBI Taxonomy" id="100861"/>
    <lineage>
        <taxon>Eukaryota</taxon>
        <taxon>Sar</taxon>
        <taxon>Stramenopiles</taxon>
        <taxon>Oomycota</taxon>
        <taxon>Saprolegniomycetes</taxon>
        <taxon>Saprolegniales</taxon>
        <taxon>Verrucalvaceae</taxon>
        <taxon>Aphanomyces</taxon>
    </lineage>
</organism>
<dbReference type="InterPro" id="IPR001878">
    <property type="entry name" value="Znf_CCHC"/>
</dbReference>
<dbReference type="InterPro" id="IPR043128">
    <property type="entry name" value="Rev_trsase/Diguanyl_cyclase"/>
</dbReference>
<proteinExistence type="predicted"/>
<dbReference type="PROSITE" id="PS50175">
    <property type="entry name" value="ASP_PROT_RETROV"/>
    <property type="match status" value="1"/>
</dbReference>
<dbReference type="GO" id="GO:0003676">
    <property type="term" value="F:nucleic acid binding"/>
    <property type="evidence" value="ECO:0007669"/>
    <property type="project" value="InterPro"/>
</dbReference>
<keyword evidence="7" id="KW-1185">Reference proteome</keyword>
<feature type="domain" description="Peptidase A2" evidence="4">
    <location>
        <begin position="277"/>
        <end position="292"/>
    </location>
</feature>
<dbReference type="PANTHER" id="PTHR33064">
    <property type="entry name" value="POL PROTEIN"/>
    <property type="match status" value="1"/>
</dbReference>
<evidence type="ECO:0000259" key="4">
    <source>
        <dbReference type="PROSITE" id="PS50175"/>
    </source>
</evidence>
<dbReference type="InterPro" id="IPR001995">
    <property type="entry name" value="Peptidase_A2_cat"/>
</dbReference>
<evidence type="ECO:0008006" key="8">
    <source>
        <dbReference type="Google" id="ProtNLM"/>
    </source>
</evidence>
<dbReference type="Proteomes" id="UP000481153">
    <property type="component" value="Unassembled WGS sequence"/>
</dbReference>
<evidence type="ECO:0000256" key="1">
    <source>
        <dbReference type="PROSITE-ProRule" id="PRU00047"/>
    </source>
</evidence>
<dbReference type="PROSITE" id="PS50158">
    <property type="entry name" value="ZF_CCHC"/>
    <property type="match status" value="1"/>
</dbReference>